<dbReference type="AlphaFoldDB" id="A0AAE3A2T4"/>
<dbReference type="SMART" id="SM00422">
    <property type="entry name" value="HTH_MERR"/>
    <property type="match status" value="1"/>
</dbReference>
<sequence length="288" mass="34107">MVTIKEAEMQTGITRQNIRYYEKIGLLQPSREQENKYRNYSEEDIRRLKLILLFRKLDMPLEEIRQLLEGTIELQDALQMQKEMLVERQQKLQAAISFCGQIEEKELTQLDVDRYLSKIKTEEKNGHYFADILQDYKKVLQSESLREFSFSPEDFCTTPRQMTEQLFLYAEQHHLNLVITKEGMYPEFTIDGREYRAYRVCGRMGMVIHGELLHPELYKPENIPEKRYQILRMISKLMIPVLIFLLVFLPRILPLFKDDLLNAAVSLLGLAGFAAYLVYLAILYKNYD</sequence>
<keyword evidence="5" id="KW-1133">Transmembrane helix</keyword>
<feature type="domain" description="HTH merR-type" evidence="6">
    <location>
        <begin position="1"/>
        <end position="70"/>
    </location>
</feature>
<dbReference type="CDD" id="cd01106">
    <property type="entry name" value="HTH_TipAL-Mta"/>
    <property type="match status" value="1"/>
</dbReference>
<evidence type="ECO:0000256" key="3">
    <source>
        <dbReference type="ARBA" id="ARBA00023125"/>
    </source>
</evidence>
<dbReference type="EMBL" id="JAJEPS010000001">
    <property type="protein sequence ID" value="MCC2125027.1"/>
    <property type="molecule type" value="Genomic_DNA"/>
</dbReference>
<keyword evidence="1" id="KW-0678">Repressor</keyword>
<evidence type="ECO:0000259" key="6">
    <source>
        <dbReference type="PROSITE" id="PS50937"/>
    </source>
</evidence>
<proteinExistence type="predicted"/>
<gene>
    <name evidence="7" type="ORF">LKD36_02405</name>
</gene>
<dbReference type="Gene3D" id="1.10.1660.10">
    <property type="match status" value="1"/>
</dbReference>
<dbReference type="InterPro" id="IPR000551">
    <property type="entry name" value="MerR-type_HTH_dom"/>
</dbReference>
<evidence type="ECO:0000256" key="1">
    <source>
        <dbReference type="ARBA" id="ARBA00022491"/>
    </source>
</evidence>
<keyword evidence="5" id="KW-0472">Membrane</keyword>
<feature type="transmembrane region" description="Helical" evidence="5">
    <location>
        <begin position="260"/>
        <end position="284"/>
    </location>
</feature>
<evidence type="ECO:0000256" key="4">
    <source>
        <dbReference type="ARBA" id="ARBA00023163"/>
    </source>
</evidence>
<dbReference type="GO" id="GO:0003700">
    <property type="term" value="F:DNA-binding transcription factor activity"/>
    <property type="evidence" value="ECO:0007669"/>
    <property type="project" value="InterPro"/>
</dbReference>
<evidence type="ECO:0000313" key="7">
    <source>
        <dbReference type="EMBL" id="MCC2125027.1"/>
    </source>
</evidence>
<dbReference type="RefSeq" id="WP_308458510.1">
    <property type="nucleotide sequence ID" value="NZ_JAJEPS010000001.1"/>
</dbReference>
<protein>
    <submittedName>
        <fullName evidence="7">MerR family transcriptional regulator</fullName>
    </submittedName>
</protein>
<dbReference type="Proteomes" id="UP001198220">
    <property type="component" value="Unassembled WGS sequence"/>
</dbReference>
<evidence type="ECO:0000256" key="5">
    <source>
        <dbReference type="SAM" id="Phobius"/>
    </source>
</evidence>
<dbReference type="Pfam" id="PF13411">
    <property type="entry name" value="MerR_1"/>
    <property type="match status" value="1"/>
</dbReference>
<dbReference type="SUPFAM" id="SSF46955">
    <property type="entry name" value="Putative DNA-binding domain"/>
    <property type="match status" value="1"/>
</dbReference>
<reference evidence="7 8" key="1">
    <citation type="submission" date="2021-10" db="EMBL/GenBank/DDBJ databases">
        <title>Anaerobic single-cell dispensing facilitates the cultivation of human gut bacteria.</title>
        <authorList>
            <person name="Afrizal A."/>
        </authorList>
    </citation>
    <scope>NUCLEOTIDE SEQUENCE [LARGE SCALE GENOMIC DNA]</scope>
    <source>
        <strain evidence="7 8">CLA-AA-H276</strain>
    </source>
</reference>
<dbReference type="PANTHER" id="PTHR30204:SF69">
    <property type="entry name" value="MERR-FAMILY TRANSCRIPTIONAL REGULATOR"/>
    <property type="match status" value="1"/>
</dbReference>
<dbReference type="InterPro" id="IPR047057">
    <property type="entry name" value="MerR_fam"/>
</dbReference>
<keyword evidence="8" id="KW-1185">Reference proteome</keyword>
<feature type="transmembrane region" description="Helical" evidence="5">
    <location>
        <begin position="237"/>
        <end position="254"/>
    </location>
</feature>
<keyword evidence="4" id="KW-0804">Transcription</keyword>
<accession>A0AAE3A2T4</accession>
<keyword evidence="3" id="KW-0238">DNA-binding</keyword>
<comment type="caution">
    <text evidence="7">The sequence shown here is derived from an EMBL/GenBank/DDBJ whole genome shotgun (WGS) entry which is preliminary data.</text>
</comment>
<name>A0AAE3A2T4_9FIRM</name>
<keyword evidence="5" id="KW-0812">Transmembrane</keyword>
<keyword evidence="2" id="KW-0805">Transcription regulation</keyword>
<evidence type="ECO:0000313" key="8">
    <source>
        <dbReference type="Proteomes" id="UP001198220"/>
    </source>
</evidence>
<dbReference type="InterPro" id="IPR009061">
    <property type="entry name" value="DNA-bd_dom_put_sf"/>
</dbReference>
<organism evidence="7 8">
    <name type="scientific">Hominiventricola filiformis</name>
    <dbReference type="NCBI Taxonomy" id="2885352"/>
    <lineage>
        <taxon>Bacteria</taxon>
        <taxon>Bacillati</taxon>
        <taxon>Bacillota</taxon>
        <taxon>Clostridia</taxon>
        <taxon>Lachnospirales</taxon>
        <taxon>Lachnospiraceae</taxon>
        <taxon>Hominiventricola</taxon>
    </lineage>
</organism>
<evidence type="ECO:0000256" key="2">
    <source>
        <dbReference type="ARBA" id="ARBA00023015"/>
    </source>
</evidence>
<dbReference type="PANTHER" id="PTHR30204">
    <property type="entry name" value="REDOX-CYCLING DRUG-SENSING TRANSCRIPTIONAL ACTIVATOR SOXR"/>
    <property type="match status" value="1"/>
</dbReference>
<dbReference type="PROSITE" id="PS50937">
    <property type="entry name" value="HTH_MERR_2"/>
    <property type="match status" value="1"/>
</dbReference>
<dbReference type="GO" id="GO:0003677">
    <property type="term" value="F:DNA binding"/>
    <property type="evidence" value="ECO:0007669"/>
    <property type="project" value="UniProtKB-KW"/>
</dbReference>